<dbReference type="AlphaFoldDB" id="A0A081MZD8"/>
<gene>
    <name evidence="1" type="ORF">GZ77_23845</name>
</gene>
<dbReference type="EMBL" id="JOKG01000006">
    <property type="protein sequence ID" value="KEQ11561.1"/>
    <property type="molecule type" value="Genomic_DNA"/>
</dbReference>
<protein>
    <recommendedName>
        <fullName evidence="3">Transposase IS204/IS1001/IS1096/IS1165 DDE domain-containing protein</fullName>
    </recommendedName>
</protein>
<accession>A0A081MZD8</accession>
<proteinExistence type="predicted"/>
<reference evidence="1 2" key="1">
    <citation type="submission" date="2014-06" db="EMBL/GenBank/DDBJ databases">
        <title>Whole Genome Sequences of Three Symbiotic Endozoicomonas Bacteria.</title>
        <authorList>
            <person name="Neave M.J."/>
            <person name="Apprill A."/>
            <person name="Voolstra C.R."/>
        </authorList>
    </citation>
    <scope>NUCLEOTIDE SEQUENCE [LARGE SCALE GENOMIC DNA]</scope>
    <source>
        <strain evidence="1 2">LMG 24815</strain>
    </source>
</reference>
<evidence type="ECO:0000313" key="1">
    <source>
        <dbReference type="EMBL" id="KEQ11561.1"/>
    </source>
</evidence>
<evidence type="ECO:0000313" key="2">
    <source>
        <dbReference type="Proteomes" id="UP000028006"/>
    </source>
</evidence>
<sequence length="350" mass="39609">MHWMTTYGKVSLCERCLTVAGHRVRPFSENAHIHCRDYSQPLQRRLVDFASDSSFETASQKLEEHYGVVVPESSVRAITLGHARCMSEQSKASLQNRQECVGDGKQLIGEMDGSMIPVVLFDEKAEGDKRKTRKVDWQEAKLCLVYEQGSCNKRHRVIMGEPDEAGDQWLSCAIEQGLNRQSSIHCVSDGAKWIASQADRVFASQGHFLVDYYHLCEYIADAAKECVGKDEKACQKWTDKQKTRMKTGCSEKVLAELEPHSNGKSGKEANKSEECHRYIRNRPGQFDYQAAEAANLPIGSGEIESSNRSVVQTRLKLPGAWWKPEYAHDMLNLRTLRANGDWDKYWKATG</sequence>
<organism evidence="1 2">
    <name type="scientific">Endozoicomonas montiporae</name>
    <dbReference type="NCBI Taxonomy" id="1027273"/>
    <lineage>
        <taxon>Bacteria</taxon>
        <taxon>Pseudomonadati</taxon>
        <taxon>Pseudomonadota</taxon>
        <taxon>Gammaproteobacteria</taxon>
        <taxon>Oceanospirillales</taxon>
        <taxon>Endozoicomonadaceae</taxon>
        <taxon>Endozoicomonas</taxon>
    </lineage>
</organism>
<dbReference type="eggNOG" id="COG3464">
    <property type="taxonomic scope" value="Bacteria"/>
</dbReference>
<name>A0A081MZD8_9GAMM</name>
<dbReference type="Proteomes" id="UP000028006">
    <property type="component" value="Unassembled WGS sequence"/>
</dbReference>
<comment type="caution">
    <text evidence="1">The sequence shown here is derived from an EMBL/GenBank/DDBJ whole genome shotgun (WGS) entry which is preliminary data.</text>
</comment>
<keyword evidence="2" id="KW-1185">Reference proteome</keyword>
<evidence type="ECO:0008006" key="3">
    <source>
        <dbReference type="Google" id="ProtNLM"/>
    </source>
</evidence>